<feature type="domain" description="D-galactarate/Altronate dehydratase second" evidence="3">
    <location>
        <begin position="7"/>
        <end position="131"/>
    </location>
</feature>
<organism evidence="5 6">
    <name type="scientific">Desulfotruncus arcticus DSM 17038</name>
    <dbReference type="NCBI Taxonomy" id="1121424"/>
    <lineage>
        <taxon>Bacteria</taxon>
        <taxon>Bacillati</taxon>
        <taxon>Bacillota</taxon>
        <taxon>Clostridia</taxon>
        <taxon>Eubacteriales</taxon>
        <taxon>Desulfallaceae</taxon>
        <taxon>Desulfotruncus</taxon>
    </lineage>
</organism>
<evidence type="ECO:0000259" key="3">
    <source>
        <dbReference type="Pfam" id="PF04295"/>
    </source>
</evidence>
<evidence type="ECO:0000256" key="2">
    <source>
        <dbReference type="ARBA" id="ARBA00023239"/>
    </source>
</evidence>
<sequence length="384" mass="41226">MNTKILGYRRENGRIGIRNHVLLLPLDAVSYPVCRAVSNTVAGTLFITHPYGRMQFGADLELHFRTLIGTGSNPNVAAVIVIGIEPNWTKKVADGIAKTGKPVAYFWTDENGDLKTIERASRKAVEFVHYATALEKVEADLKDLIFGYKCGESDTTSGLAGNPAAGVVCDRLIEMGSTVMFGETPEITGAEHILVKHFATKELGDQFLKTHKEYLDLIFSKGEDLLGSQPNQGNIAGGISTIEEKALGNIQKVGKSPIVGILDTCEAPAKPGLHFMNTSSAAADLVTAMAAAGAAMTVFITGKGNNVGNPITPVVKICANPKICSLVPENIDVNVSGIISREITLEQAADKIMECIIKTSRGRFTATEVLKHDEFALTRLFPQS</sequence>
<evidence type="ECO:0000313" key="5">
    <source>
        <dbReference type="EMBL" id="SFH02843.1"/>
    </source>
</evidence>
<dbReference type="GO" id="GO:0016829">
    <property type="term" value="F:lyase activity"/>
    <property type="evidence" value="ECO:0007669"/>
    <property type="project" value="UniProtKB-KW"/>
</dbReference>
<dbReference type="OrthoDB" id="9804574at2"/>
<evidence type="ECO:0000256" key="1">
    <source>
        <dbReference type="ARBA" id="ARBA00010986"/>
    </source>
</evidence>
<keyword evidence="6" id="KW-1185">Reference proteome</keyword>
<dbReference type="InterPro" id="IPR048332">
    <property type="entry name" value="GD_AH_C"/>
</dbReference>
<dbReference type="Proteomes" id="UP000199337">
    <property type="component" value="Unassembled WGS sequence"/>
</dbReference>
<feature type="domain" description="D-galactarate/Altronate dehydratase C-terminal" evidence="4">
    <location>
        <begin position="142"/>
        <end position="380"/>
    </location>
</feature>
<dbReference type="PANTHER" id="PTHR30536">
    <property type="entry name" value="ALTRONATE/GALACTARATE DEHYDRATASE"/>
    <property type="match status" value="1"/>
</dbReference>
<evidence type="ECO:0000313" key="6">
    <source>
        <dbReference type="Proteomes" id="UP000199337"/>
    </source>
</evidence>
<dbReference type="RefSeq" id="WP_092472811.1">
    <property type="nucleotide sequence ID" value="NZ_FOOX01000014.1"/>
</dbReference>
<dbReference type="InterPro" id="IPR052172">
    <property type="entry name" value="UxaA_altronate/galactarate_dh"/>
</dbReference>
<comment type="similarity">
    <text evidence="1">Belongs to the UxaA family.</text>
</comment>
<reference evidence="6" key="1">
    <citation type="submission" date="2016-10" db="EMBL/GenBank/DDBJ databases">
        <authorList>
            <person name="Varghese N."/>
            <person name="Submissions S."/>
        </authorList>
    </citation>
    <scope>NUCLEOTIDE SEQUENCE [LARGE SCALE GENOMIC DNA]</scope>
    <source>
        <strain evidence="6">DSM 17038</strain>
    </source>
</reference>
<proteinExistence type="inferred from homology"/>
<accession>A0A1I2WND7</accession>
<dbReference type="InterPro" id="IPR007392">
    <property type="entry name" value="GD_AH_second"/>
</dbReference>
<keyword evidence="2 5" id="KW-0456">Lyase</keyword>
<dbReference type="Pfam" id="PF20629">
    <property type="entry name" value="GD_AH_C"/>
    <property type="match status" value="1"/>
</dbReference>
<dbReference type="GO" id="GO:0019698">
    <property type="term" value="P:D-galacturonate catabolic process"/>
    <property type="evidence" value="ECO:0007669"/>
    <property type="project" value="TreeGrafter"/>
</dbReference>
<dbReference type="AlphaFoldDB" id="A0A1I2WND7"/>
<dbReference type="PANTHER" id="PTHR30536:SF5">
    <property type="entry name" value="ALTRONATE DEHYDRATASE"/>
    <property type="match status" value="1"/>
</dbReference>
<dbReference type="EMBL" id="FOOX01000014">
    <property type="protein sequence ID" value="SFH02843.1"/>
    <property type="molecule type" value="Genomic_DNA"/>
</dbReference>
<gene>
    <name evidence="5" type="ORF">SAMN05660649_03559</name>
</gene>
<protein>
    <submittedName>
        <fullName evidence="5">(2R)-sulfolactate sulfo-lyase subunit beta</fullName>
    </submittedName>
</protein>
<name>A0A1I2WND7_9FIRM</name>
<dbReference type="STRING" id="341036.SAMN05660649_03559"/>
<evidence type="ECO:0000259" key="4">
    <source>
        <dbReference type="Pfam" id="PF20629"/>
    </source>
</evidence>
<dbReference type="Pfam" id="PF04295">
    <property type="entry name" value="GD_AH_second"/>
    <property type="match status" value="1"/>
</dbReference>